<dbReference type="Pfam" id="PF01683">
    <property type="entry name" value="EB"/>
    <property type="match status" value="4"/>
</dbReference>
<dbReference type="Proteomes" id="UP000095283">
    <property type="component" value="Unplaced"/>
</dbReference>
<reference evidence="3" key="1">
    <citation type="submission" date="2016-11" db="UniProtKB">
        <authorList>
            <consortium name="WormBaseParasite"/>
        </authorList>
    </citation>
    <scope>IDENTIFICATION</scope>
</reference>
<feature type="domain" description="EGF-like" evidence="1">
    <location>
        <begin position="15"/>
        <end position="66"/>
    </location>
</feature>
<dbReference type="PANTHER" id="PTHR45985">
    <property type="match status" value="1"/>
</dbReference>
<accession>A0A1I7X0D7</accession>
<dbReference type="PANTHER" id="PTHR45985:SF3">
    <property type="entry name" value="CHITIN DEACETYLASE-LIKE 4"/>
    <property type="match status" value="1"/>
</dbReference>
<feature type="domain" description="EGF-like" evidence="1">
    <location>
        <begin position="163"/>
        <end position="195"/>
    </location>
</feature>
<protein>
    <submittedName>
        <fullName evidence="3">EB domain-containing protein</fullName>
    </submittedName>
</protein>
<dbReference type="InterPro" id="IPR000742">
    <property type="entry name" value="EGF"/>
</dbReference>
<name>A0A1I7X0D7_HETBA</name>
<organism evidence="2 3">
    <name type="scientific">Heterorhabditis bacteriophora</name>
    <name type="common">Entomopathogenic nematode worm</name>
    <dbReference type="NCBI Taxonomy" id="37862"/>
    <lineage>
        <taxon>Eukaryota</taxon>
        <taxon>Metazoa</taxon>
        <taxon>Ecdysozoa</taxon>
        <taxon>Nematoda</taxon>
        <taxon>Chromadorea</taxon>
        <taxon>Rhabditida</taxon>
        <taxon>Rhabditina</taxon>
        <taxon>Rhabditomorpha</taxon>
        <taxon>Strongyloidea</taxon>
        <taxon>Heterorhabditidae</taxon>
        <taxon>Heterorhabditis</taxon>
    </lineage>
</organism>
<keyword evidence="2" id="KW-1185">Reference proteome</keyword>
<evidence type="ECO:0000259" key="1">
    <source>
        <dbReference type="SMART" id="SM00181"/>
    </source>
</evidence>
<evidence type="ECO:0000313" key="2">
    <source>
        <dbReference type="Proteomes" id="UP000095283"/>
    </source>
</evidence>
<sequence>MTLLTGILAVQPGNECYYSSQCHAIYPGMVCDRNRCRCSSGMVFSGSKCTSSCPVGYMVNSRGVCIQGCRSNQVEIDGECLDQSVPGNSCVVNAQCTGGSSCYKSVCVCPKAMIPKGSLCVMVESPPLGPCNNGEICESQFILDLIMTILTKCQTLAVPPNSPCYSAVICGGGSNCIDSRCQCSANQRIIDGICEIPKEGQSFFLYLFSINICISGTCQCPMGLVLIEEECRSASRVLLGSRCTNGEICSGGSYCFNSECLCPPGTMGVNGICRKAISANLGSYCSKDNLWQCNGGAYCDTNKNECVCPAGMIVIGSTCVYSEDLTTKSPMKMSSCSYDTDCSSGRVCVLNK</sequence>
<dbReference type="SMART" id="SM00181">
    <property type="entry name" value="EGF"/>
    <property type="match status" value="5"/>
</dbReference>
<proteinExistence type="predicted"/>
<evidence type="ECO:0000313" key="3">
    <source>
        <dbReference type="WBParaSite" id="Hba_10894"/>
    </source>
</evidence>
<feature type="domain" description="EGF-like" evidence="1">
    <location>
        <begin position="230"/>
        <end position="274"/>
    </location>
</feature>
<dbReference type="InterPro" id="IPR052740">
    <property type="entry name" value="CE4"/>
</dbReference>
<dbReference type="InterPro" id="IPR006149">
    <property type="entry name" value="EB_dom"/>
</dbReference>
<feature type="domain" description="EGF-like" evidence="1">
    <location>
        <begin position="79"/>
        <end position="121"/>
    </location>
</feature>
<dbReference type="WBParaSite" id="Hba_10894">
    <property type="protein sequence ID" value="Hba_10894"/>
    <property type="gene ID" value="Hba_10894"/>
</dbReference>
<dbReference type="AlphaFoldDB" id="A0A1I7X0D7"/>
<feature type="domain" description="EGF-like" evidence="1">
    <location>
        <begin position="284"/>
        <end position="320"/>
    </location>
</feature>